<evidence type="ECO:0000256" key="6">
    <source>
        <dbReference type="ARBA" id="ARBA00023136"/>
    </source>
</evidence>
<keyword evidence="6 7" id="KW-0472">Membrane</keyword>
<keyword evidence="4 10" id="KW-0067">ATP-binding</keyword>
<evidence type="ECO:0000259" key="9">
    <source>
        <dbReference type="PROSITE" id="PS50929"/>
    </source>
</evidence>
<dbReference type="Proteomes" id="UP001595987">
    <property type="component" value="Unassembled WGS sequence"/>
</dbReference>
<dbReference type="Pfam" id="PF00664">
    <property type="entry name" value="ABC_membrane"/>
    <property type="match status" value="1"/>
</dbReference>
<gene>
    <name evidence="10" type="ORF">ACFO26_02225</name>
</gene>
<dbReference type="InterPro" id="IPR036640">
    <property type="entry name" value="ABC1_TM_sf"/>
</dbReference>
<organism evidence="10 11">
    <name type="scientific">Lactococcus nasutitermitis</name>
    <dbReference type="NCBI Taxonomy" id="1652957"/>
    <lineage>
        <taxon>Bacteria</taxon>
        <taxon>Bacillati</taxon>
        <taxon>Bacillota</taxon>
        <taxon>Bacilli</taxon>
        <taxon>Lactobacillales</taxon>
        <taxon>Streptococcaceae</taxon>
        <taxon>Lactococcus</taxon>
    </lineage>
</organism>
<evidence type="ECO:0000256" key="7">
    <source>
        <dbReference type="SAM" id="Phobius"/>
    </source>
</evidence>
<feature type="domain" description="ABC transmembrane type-1" evidence="9">
    <location>
        <begin position="15"/>
        <end position="294"/>
    </location>
</feature>
<evidence type="ECO:0000256" key="3">
    <source>
        <dbReference type="ARBA" id="ARBA00022741"/>
    </source>
</evidence>
<dbReference type="InterPro" id="IPR003439">
    <property type="entry name" value="ABC_transporter-like_ATP-bd"/>
</dbReference>
<evidence type="ECO:0000313" key="10">
    <source>
        <dbReference type="EMBL" id="MFC4651720.1"/>
    </source>
</evidence>
<evidence type="ECO:0000313" key="11">
    <source>
        <dbReference type="Proteomes" id="UP001595987"/>
    </source>
</evidence>
<feature type="transmembrane region" description="Helical" evidence="7">
    <location>
        <begin position="245"/>
        <end position="265"/>
    </location>
</feature>
<dbReference type="InterPro" id="IPR011527">
    <property type="entry name" value="ABC1_TM_dom"/>
</dbReference>
<dbReference type="PROSITE" id="PS50893">
    <property type="entry name" value="ABC_TRANSPORTER_2"/>
    <property type="match status" value="1"/>
</dbReference>
<dbReference type="PANTHER" id="PTHR24221:SF654">
    <property type="entry name" value="ATP-BINDING CASSETTE SUB-FAMILY B MEMBER 6"/>
    <property type="match status" value="1"/>
</dbReference>
<dbReference type="PANTHER" id="PTHR24221">
    <property type="entry name" value="ATP-BINDING CASSETTE SUB-FAMILY B"/>
    <property type="match status" value="1"/>
</dbReference>
<keyword evidence="3" id="KW-0547">Nucleotide-binding</keyword>
<keyword evidence="11" id="KW-1185">Reference proteome</keyword>
<dbReference type="SMART" id="SM00382">
    <property type="entry name" value="AAA"/>
    <property type="match status" value="1"/>
</dbReference>
<comment type="subcellular location">
    <subcellularLocation>
        <location evidence="1">Cell membrane</location>
        <topology evidence="1">Multi-pass membrane protein</topology>
    </subcellularLocation>
</comment>
<dbReference type="EMBL" id="JBHSGD010000002">
    <property type="protein sequence ID" value="MFC4651720.1"/>
    <property type="molecule type" value="Genomic_DNA"/>
</dbReference>
<proteinExistence type="predicted"/>
<feature type="transmembrane region" description="Helical" evidence="7">
    <location>
        <begin position="271"/>
        <end position="293"/>
    </location>
</feature>
<dbReference type="Gene3D" id="3.40.50.300">
    <property type="entry name" value="P-loop containing nucleotide triphosphate hydrolases"/>
    <property type="match status" value="1"/>
</dbReference>
<dbReference type="GO" id="GO:0005524">
    <property type="term" value="F:ATP binding"/>
    <property type="evidence" value="ECO:0007669"/>
    <property type="project" value="UniProtKB-KW"/>
</dbReference>
<feature type="transmembrane region" description="Helical" evidence="7">
    <location>
        <begin position="48"/>
        <end position="67"/>
    </location>
</feature>
<evidence type="ECO:0000256" key="2">
    <source>
        <dbReference type="ARBA" id="ARBA00022692"/>
    </source>
</evidence>
<keyword evidence="5 7" id="KW-1133">Transmembrane helix</keyword>
<dbReference type="InterPro" id="IPR027417">
    <property type="entry name" value="P-loop_NTPase"/>
</dbReference>
<dbReference type="InterPro" id="IPR039421">
    <property type="entry name" value="Type_1_exporter"/>
</dbReference>
<evidence type="ECO:0000259" key="8">
    <source>
        <dbReference type="PROSITE" id="PS50893"/>
    </source>
</evidence>
<dbReference type="InterPro" id="IPR017871">
    <property type="entry name" value="ABC_transporter-like_CS"/>
</dbReference>
<dbReference type="InterPro" id="IPR003593">
    <property type="entry name" value="AAA+_ATPase"/>
</dbReference>
<evidence type="ECO:0000256" key="5">
    <source>
        <dbReference type="ARBA" id="ARBA00022989"/>
    </source>
</evidence>
<protein>
    <submittedName>
        <fullName evidence="10">ATP-binding cassette domain-containing protein</fullName>
    </submittedName>
</protein>
<feature type="domain" description="ABC transporter" evidence="8">
    <location>
        <begin position="324"/>
        <end position="506"/>
    </location>
</feature>
<sequence>MKQFFVHRKIEIIKVTFFSIILAAAIVGNSIILRIVVNATKVDNVQKYLFLSFDVFIFFLVEALVYYHQQSSIKILSLQLGYDVREQLAVRISKLPPYLLEEKKSEKYLTLLTTQNDLLIDSYFYKIFWGGYLLIQFIFAVLVSFAVNFLLSIFVVLLIVPQLIIPFIGKIKLENNKNLVLQNNENYMKEGQEFLEGEKIWKNFAQEKRFIAKFHDSNYRLLENQIHEKRFSYKIITLNDLFSNLLYFGIWVIGGYFIIIAHLTMGELVAFTQLVVAISFPMYSATSIITDFLGGRKVAQKFKNEIEFSENAEEIKKASQDIAAYLTDITVKFSNKTLFEHFSFKFEKSKRYLIIGESGHGKTTLFKLIFDEIKNEKGSVEIGTNIGYVPQQSYVFQGTLEQNITLFASEIDFEKLSQAIKISELTIKRDVQVGNNTLSGGEKQRLSLARALYADYDYLFIDELTSSLDQNSRQKIEENLLNIKVNFAYISHHYNQKLSSKFDEIIEL</sequence>
<dbReference type="SUPFAM" id="SSF90123">
    <property type="entry name" value="ABC transporter transmembrane region"/>
    <property type="match status" value="1"/>
</dbReference>
<evidence type="ECO:0000256" key="4">
    <source>
        <dbReference type="ARBA" id="ARBA00022840"/>
    </source>
</evidence>
<reference evidence="11" key="1">
    <citation type="journal article" date="2019" name="Int. J. Syst. Evol. Microbiol.">
        <title>The Global Catalogue of Microorganisms (GCM) 10K type strain sequencing project: providing services to taxonomists for standard genome sequencing and annotation.</title>
        <authorList>
            <consortium name="The Broad Institute Genomics Platform"/>
            <consortium name="The Broad Institute Genome Sequencing Center for Infectious Disease"/>
            <person name="Wu L."/>
            <person name="Ma J."/>
        </authorList>
    </citation>
    <scope>NUCLEOTIDE SEQUENCE [LARGE SCALE GENOMIC DNA]</scope>
    <source>
        <strain evidence="11">CCUG 63287</strain>
    </source>
</reference>
<dbReference type="Gene3D" id="1.20.1560.10">
    <property type="entry name" value="ABC transporter type 1, transmembrane domain"/>
    <property type="match status" value="1"/>
</dbReference>
<feature type="transmembrane region" description="Helical" evidence="7">
    <location>
        <begin position="149"/>
        <end position="169"/>
    </location>
</feature>
<keyword evidence="2 7" id="KW-0812">Transmembrane</keyword>
<comment type="caution">
    <text evidence="10">The sequence shown here is derived from an EMBL/GenBank/DDBJ whole genome shotgun (WGS) entry which is preliminary data.</text>
</comment>
<feature type="transmembrane region" description="Helical" evidence="7">
    <location>
        <begin position="12"/>
        <end position="36"/>
    </location>
</feature>
<accession>A0ABV9JAK5</accession>
<dbReference type="PROSITE" id="PS00211">
    <property type="entry name" value="ABC_TRANSPORTER_1"/>
    <property type="match status" value="1"/>
</dbReference>
<dbReference type="SUPFAM" id="SSF52540">
    <property type="entry name" value="P-loop containing nucleoside triphosphate hydrolases"/>
    <property type="match status" value="1"/>
</dbReference>
<dbReference type="Pfam" id="PF00005">
    <property type="entry name" value="ABC_tran"/>
    <property type="match status" value="1"/>
</dbReference>
<evidence type="ECO:0000256" key="1">
    <source>
        <dbReference type="ARBA" id="ARBA00004651"/>
    </source>
</evidence>
<name>A0ABV9JAK5_9LACT</name>
<dbReference type="PROSITE" id="PS50929">
    <property type="entry name" value="ABC_TM1F"/>
    <property type="match status" value="1"/>
</dbReference>
<dbReference type="RefSeq" id="WP_213536657.1">
    <property type="nucleotide sequence ID" value="NZ_BOVQ01000008.1"/>
</dbReference>